<reference evidence="3 4" key="1">
    <citation type="submission" date="2021-04" db="EMBL/GenBank/DDBJ databases">
        <title>Genome analysis of Polyangium sp.</title>
        <authorList>
            <person name="Li Y."/>
            <person name="Wang J."/>
        </authorList>
    </citation>
    <scope>NUCLEOTIDE SEQUENCE [LARGE SCALE GENOMIC DNA]</scope>
    <source>
        <strain evidence="3 4">SDU14</strain>
    </source>
</reference>
<evidence type="ECO:0000256" key="1">
    <source>
        <dbReference type="SAM" id="SignalP"/>
    </source>
</evidence>
<dbReference type="Pfam" id="PF11845">
    <property type="entry name" value="Tll0287-like"/>
    <property type="match status" value="1"/>
</dbReference>
<feature type="chain" id="PRO_5040859755" evidence="1">
    <location>
        <begin position="20"/>
        <end position="197"/>
    </location>
</feature>
<feature type="signal peptide" evidence="1">
    <location>
        <begin position="1"/>
        <end position="19"/>
    </location>
</feature>
<organism evidence="3 4">
    <name type="scientific">Polyangium jinanense</name>
    <dbReference type="NCBI Taxonomy" id="2829994"/>
    <lineage>
        <taxon>Bacteria</taxon>
        <taxon>Pseudomonadati</taxon>
        <taxon>Myxococcota</taxon>
        <taxon>Polyangia</taxon>
        <taxon>Polyangiales</taxon>
        <taxon>Polyangiaceae</taxon>
        <taxon>Polyangium</taxon>
    </lineage>
</organism>
<protein>
    <submittedName>
        <fullName evidence="3">DUF3365 domain-containing protein</fullName>
    </submittedName>
</protein>
<keyword evidence="1" id="KW-0732">Signal</keyword>
<keyword evidence="4" id="KW-1185">Reference proteome</keyword>
<dbReference type="PROSITE" id="PS51257">
    <property type="entry name" value="PROKAR_LIPOPROTEIN"/>
    <property type="match status" value="1"/>
</dbReference>
<proteinExistence type="predicted"/>
<comment type="caution">
    <text evidence="3">The sequence shown here is derived from an EMBL/GenBank/DDBJ whole genome shotgun (WGS) entry which is preliminary data.</text>
</comment>
<evidence type="ECO:0000259" key="2">
    <source>
        <dbReference type="Pfam" id="PF11845"/>
    </source>
</evidence>
<name>A0A9X3X5N7_9BACT</name>
<dbReference type="InterPro" id="IPR021796">
    <property type="entry name" value="Tll0287-like_dom"/>
</dbReference>
<feature type="domain" description="Tll0287-like" evidence="2">
    <location>
        <begin position="41"/>
        <end position="194"/>
    </location>
</feature>
<accession>A0A9X3X5N7</accession>
<dbReference type="Proteomes" id="UP001151081">
    <property type="component" value="Unassembled WGS sequence"/>
</dbReference>
<evidence type="ECO:0000313" key="4">
    <source>
        <dbReference type="Proteomes" id="UP001151081"/>
    </source>
</evidence>
<dbReference type="EMBL" id="JAGTJJ010000012">
    <property type="protein sequence ID" value="MDC3983215.1"/>
    <property type="molecule type" value="Genomic_DNA"/>
</dbReference>
<sequence length="197" mass="21061">MKMGHSKAGAMLCSAVALAGVTAFGCGSQGGGAGGGIQPQQMADALYAVIAADRATYAGQVVDRLVKENAIKATERFKEEKTLPLPAQMLRMGAEHAQKTNSSFSYALLSQWPINQQNKAKTDAEKAGLKFVAENPGKNYYTEEKIADKTYFTAVYPDKAVAAACANCHNEHADSPRKDFKEGDMMGGLVIRIPVNK</sequence>
<dbReference type="AlphaFoldDB" id="A0A9X3X5N7"/>
<evidence type="ECO:0000313" key="3">
    <source>
        <dbReference type="EMBL" id="MDC3983215.1"/>
    </source>
</evidence>
<gene>
    <name evidence="3" type="ORF">KEG57_22070</name>
</gene>